<dbReference type="AlphaFoldDB" id="A0A917MI74"/>
<evidence type="ECO:0000256" key="6">
    <source>
        <dbReference type="SAM" id="Phobius"/>
    </source>
</evidence>
<evidence type="ECO:0000313" key="9">
    <source>
        <dbReference type="Proteomes" id="UP000603912"/>
    </source>
</evidence>
<evidence type="ECO:0000256" key="3">
    <source>
        <dbReference type="ARBA" id="ARBA00022679"/>
    </source>
</evidence>
<dbReference type="EC" id="2.7.13.3" evidence="2"/>
<evidence type="ECO:0000313" key="8">
    <source>
        <dbReference type="EMBL" id="GGH19466.1"/>
    </source>
</evidence>
<dbReference type="SUPFAM" id="SSF55874">
    <property type="entry name" value="ATPase domain of HSP90 chaperone/DNA topoisomerase II/histidine kinase"/>
    <property type="match status" value="1"/>
</dbReference>
<evidence type="ECO:0000256" key="4">
    <source>
        <dbReference type="ARBA" id="ARBA00022777"/>
    </source>
</evidence>
<evidence type="ECO:0000259" key="7">
    <source>
        <dbReference type="SMART" id="SM00387"/>
    </source>
</evidence>
<sequence length="465" mass="50841">MPPVARALRTWNSLSIERQFFLAATAAVGLSMLTLGYWVEKRVRAGWTQAMAETGATYLESLLAPFIDGVDPETGLSPESGEKIRNLLTDTKLGRRVAKIKLWSRDGRLIFSTNPSDPPSRLDEADLRRVRDGQVIVDTNDDDHSGSAPSPPNSLLIEVYAPIYAPRTREVAAIGEFYEYSESLNQEIASVRYTTWLLILNVALVIVVLLHVIVKRASRMIASQQALLETNLARAAGLAKRNDVLRRRADRERRNAALLNENYLSNIGADIHDGPIQILSLMMLKLPDADQPDEASLRRALADTRGDLSSLIQQALVELRNLSAGLVLPEVEDLTTAGTIELAIARHEQQTGTRVKRDIPPLGPPAPTAVRVCCYRVVQEALTNGYKHAGGRGQSVSALVEGETLTVVVEDEGLGPAVQPNAKLGGSRLGLRGMETRVRALRGSISINDRQEGGVRVVARLPLNR</sequence>
<feature type="transmembrane region" description="Helical" evidence="6">
    <location>
        <begin position="20"/>
        <end position="39"/>
    </location>
</feature>
<dbReference type="GO" id="GO:0000160">
    <property type="term" value="P:phosphorelay signal transduction system"/>
    <property type="evidence" value="ECO:0007669"/>
    <property type="project" value="UniProtKB-KW"/>
</dbReference>
<comment type="catalytic activity">
    <reaction evidence="1">
        <text>ATP + protein L-histidine = ADP + protein N-phospho-L-histidine.</text>
        <dbReference type="EC" id="2.7.13.3"/>
    </reaction>
</comment>
<organism evidence="8 9">
    <name type="scientific">Alsobacter metallidurans</name>
    <dbReference type="NCBI Taxonomy" id="340221"/>
    <lineage>
        <taxon>Bacteria</taxon>
        <taxon>Pseudomonadati</taxon>
        <taxon>Pseudomonadota</taxon>
        <taxon>Alphaproteobacteria</taxon>
        <taxon>Hyphomicrobiales</taxon>
        <taxon>Alsobacteraceae</taxon>
        <taxon>Alsobacter</taxon>
    </lineage>
</organism>
<feature type="domain" description="Histidine kinase/HSP90-like ATPase" evidence="7">
    <location>
        <begin position="369"/>
        <end position="465"/>
    </location>
</feature>
<evidence type="ECO:0000256" key="1">
    <source>
        <dbReference type="ARBA" id="ARBA00000085"/>
    </source>
</evidence>
<dbReference type="InterPro" id="IPR003594">
    <property type="entry name" value="HATPase_dom"/>
</dbReference>
<protein>
    <recommendedName>
        <fullName evidence="2">histidine kinase</fullName>
        <ecNumber evidence="2">2.7.13.3</ecNumber>
    </recommendedName>
</protein>
<reference evidence="8" key="1">
    <citation type="journal article" date="2014" name="Int. J. Syst. Evol. Microbiol.">
        <title>Complete genome sequence of Corynebacterium casei LMG S-19264T (=DSM 44701T), isolated from a smear-ripened cheese.</title>
        <authorList>
            <consortium name="US DOE Joint Genome Institute (JGI-PGF)"/>
            <person name="Walter F."/>
            <person name="Albersmeier A."/>
            <person name="Kalinowski J."/>
            <person name="Ruckert C."/>
        </authorList>
    </citation>
    <scope>NUCLEOTIDE SEQUENCE</scope>
    <source>
        <strain evidence="8">CGMCC 1.12214</strain>
    </source>
</reference>
<dbReference type="EMBL" id="BMES01000002">
    <property type="protein sequence ID" value="GGH19466.1"/>
    <property type="molecule type" value="Genomic_DNA"/>
</dbReference>
<keyword evidence="5" id="KW-0902">Two-component regulatory system</keyword>
<dbReference type="PANTHER" id="PTHR24421:SF10">
    <property type="entry name" value="NITRATE_NITRITE SENSOR PROTEIN NARQ"/>
    <property type="match status" value="1"/>
</dbReference>
<keyword evidence="4 8" id="KW-0418">Kinase</keyword>
<dbReference type="SMART" id="SM00387">
    <property type="entry name" value="HATPase_c"/>
    <property type="match status" value="1"/>
</dbReference>
<keyword evidence="9" id="KW-1185">Reference proteome</keyword>
<accession>A0A917MI74</accession>
<dbReference type="CDD" id="cd16917">
    <property type="entry name" value="HATPase_UhpB-NarQ-NarX-like"/>
    <property type="match status" value="1"/>
</dbReference>
<dbReference type="PANTHER" id="PTHR24421">
    <property type="entry name" value="NITRATE/NITRITE SENSOR PROTEIN NARX-RELATED"/>
    <property type="match status" value="1"/>
</dbReference>
<keyword evidence="6" id="KW-1133">Transmembrane helix</keyword>
<evidence type="ECO:0000256" key="5">
    <source>
        <dbReference type="ARBA" id="ARBA00023012"/>
    </source>
</evidence>
<keyword evidence="3" id="KW-0808">Transferase</keyword>
<keyword evidence="6" id="KW-0812">Transmembrane</keyword>
<name>A0A917MI74_9HYPH</name>
<dbReference type="Proteomes" id="UP000603912">
    <property type="component" value="Unassembled WGS sequence"/>
</dbReference>
<dbReference type="Gene3D" id="3.30.565.10">
    <property type="entry name" value="Histidine kinase-like ATPase, C-terminal domain"/>
    <property type="match status" value="1"/>
</dbReference>
<gene>
    <name evidence="8" type="ORF">GCM10007036_22390</name>
</gene>
<feature type="transmembrane region" description="Helical" evidence="6">
    <location>
        <begin position="193"/>
        <end position="214"/>
    </location>
</feature>
<evidence type="ECO:0000256" key="2">
    <source>
        <dbReference type="ARBA" id="ARBA00012438"/>
    </source>
</evidence>
<comment type="caution">
    <text evidence="8">The sequence shown here is derived from an EMBL/GenBank/DDBJ whole genome shotgun (WGS) entry which is preliminary data.</text>
</comment>
<keyword evidence="6" id="KW-0472">Membrane</keyword>
<dbReference type="GO" id="GO:0004673">
    <property type="term" value="F:protein histidine kinase activity"/>
    <property type="evidence" value="ECO:0007669"/>
    <property type="project" value="UniProtKB-EC"/>
</dbReference>
<reference evidence="8" key="2">
    <citation type="submission" date="2020-09" db="EMBL/GenBank/DDBJ databases">
        <authorList>
            <person name="Sun Q."/>
            <person name="Zhou Y."/>
        </authorList>
    </citation>
    <scope>NUCLEOTIDE SEQUENCE</scope>
    <source>
        <strain evidence="8">CGMCC 1.12214</strain>
    </source>
</reference>
<proteinExistence type="predicted"/>
<dbReference type="Pfam" id="PF02518">
    <property type="entry name" value="HATPase_c"/>
    <property type="match status" value="1"/>
</dbReference>
<dbReference type="InterPro" id="IPR036890">
    <property type="entry name" value="HATPase_C_sf"/>
</dbReference>
<dbReference type="InterPro" id="IPR050482">
    <property type="entry name" value="Sensor_HK_TwoCompSys"/>
</dbReference>